<dbReference type="Proteomes" id="UP000006729">
    <property type="component" value="Chromosome 7"/>
</dbReference>
<dbReference type="EMBL" id="CM009296">
    <property type="protein sequence ID" value="PNT27549.1"/>
    <property type="molecule type" value="Genomic_DNA"/>
</dbReference>
<organism evidence="1 2">
    <name type="scientific">Populus trichocarpa</name>
    <name type="common">Western balsam poplar</name>
    <name type="synonym">Populus balsamifera subsp. trichocarpa</name>
    <dbReference type="NCBI Taxonomy" id="3694"/>
    <lineage>
        <taxon>Eukaryota</taxon>
        <taxon>Viridiplantae</taxon>
        <taxon>Streptophyta</taxon>
        <taxon>Embryophyta</taxon>
        <taxon>Tracheophyta</taxon>
        <taxon>Spermatophyta</taxon>
        <taxon>Magnoliopsida</taxon>
        <taxon>eudicotyledons</taxon>
        <taxon>Gunneridae</taxon>
        <taxon>Pentapetalae</taxon>
        <taxon>rosids</taxon>
        <taxon>fabids</taxon>
        <taxon>Malpighiales</taxon>
        <taxon>Salicaceae</taxon>
        <taxon>Saliceae</taxon>
        <taxon>Populus</taxon>
    </lineage>
</organism>
<evidence type="ECO:0000313" key="2">
    <source>
        <dbReference type="Proteomes" id="UP000006729"/>
    </source>
</evidence>
<reference evidence="1 2" key="1">
    <citation type="journal article" date="2006" name="Science">
        <title>The genome of black cottonwood, Populus trichocarpa (Torr. &amp; Gray).</title>
        <authorList>
            <person name="Tuskan G.A."/>
            <person name="Difazio S."/>
            <person name="Jansson S."/>
            <person name="Bohlmann J."/>
            <person name="Grigoriev I."/>
            <person name="Hellsten U."/>
            <person name="Putnam N."/>
            <person name="Ralph S."/>
            <person name="Rombauts S."/>
            <person name="Salamov A."/>
            <person name="Schein J."/>
            <person name="Sterck L."/>
            <person name="Aerts A."/>
            <person name="Bhalerao R.R."/>
            <person name="Bhalerao R.P."/>
            <person name="Blaudez D."/>
            <person name="Boerjan W."/>
            <person name="Brun A."/>
            <person name="Brunner A."/>
            <person name="Busov V."/>
            <person name="Campbell M."/>
            <person name="Carlson J."/>
            <person name="Chalot M."/>
            <person name="Chapman J."/>
            <person name="Chen G.L."/>
            <person name="Cooper D."/>
            <person name="Coutinho P.M."/>
            <person name="Couturier J."/>
            <person name="Covert S."/>
            <person name="Cronk Q."/>
            <person name="Cunningham R."/>
            <person name="Davis J."/>
            <person name="Degroeve S."/>
            <person name="Dejardin A."/>
            <person name="Depamphilis C."/>
            <person name="Detter J."/>
            <person name="Dirks B."/>
            <person name="Dubchak I."/>
            <person name="Duplessis S."/>
            <person name="Ehlting J."/>
            <person name="Ellis B."/>
            <person name="Gendler K."/>
            <person name="Goodstein D."/>
            <person name="Gribskov M."/>
            <person name="Grimwood J."/>
            <person name="Groover A."/>
            <person name="Gunter L."/>
            <person name="Hamberger B."/>
            <person name="Heinze B."/>
            <person name="Helariutta Y."/>
            <person name="Henrissat B."/>
            <person name="Holligan D."/>
            <person name="Holt R."/>
            <person name="Huang W."/>
            <person name="Islam-Faridi N."/>
            <person name="Jones S."/>
            <person name="Jones-Rhoades M."/>
            <person name="Jorgensen R."/>
            <person name="Joshi C."/>
            <person name="Kangasjarvi J."/>
            <person name="Karlsson J."/>
            <person name="Kelleher C."/>
            <person name="Kirkpatrick R."/>
            <person name="Kirst M."/>
            <person name="Kohler A."/>
            <person name="Kalluri U."/>
            <person name="Larimer F."/>
            <person name="Leebens-Mack J."/>
            <person name="Leple J.C."/>
            <person name="Locascio P."/>
            <person name="Lou Y."/>
            <person name="Lucas S."/>
            <person name="Martin F."/>
            <person name="Montanini B."/>
            <person name="Napoli C."/>
            <person name="Nelson D.R."/>
            <person name="Nelson C."/>
            <person name="Nieminen K."/>
            <person name="Nilsson O."/>
            <person name="Pereda V."/>
            <person name="Peter G."/>
            <person name="Philippe R."/>
            <person name="Pilate G."/>
            <person name="Poliakov A."/>
            <person name="Razumovskaya J."/>
            <person name="Richardson P."/>
            <person name="Rinaldi C."/>
            <person name="Ritland K."/>
            <person name="Rouze P."/>
            <person name="Ryaboy D."/>
            <person name="Schmutz J."/>
            <person name="Schrader J."/>
            <person name="Segerman B."/>
            <person name="Shin H."/>
            <person name="Siddiqui A."/>
            <person name="Sterky F."/>
            <person name="Terry A."/>
            <person name="Tsai C.J."/>
            <person name="Uberbacher E."/>
            <person name="Unneberg P."/>
            <person name="Vahala J."/>
            <person name="Wall K."/>
            <person name="Wessler S."/>
            <person name="Yang G."/>
            <person name="Yin T."/>
            <person name="Douglas C."/>
            <person name="Marra M."/>
            <person name="Sandberg G."/>
            <person name="Van de Peer Y."/>
            <person name="Rokhsar D."/>
        </authorList>
    </citation>
    <scope>NUCLEOTIDE SEQUENCE [LARGE SCALE GENOMIC DNA]</scope>
    <source>
        <strain evidence="2">cv. Nisqually</strain>
    </source>
</reference>
<name>A0A2K1ZQJ2_POPTR</name>
<gene>
    <name evidence="1" type="ORF">POPTR_007G070800</name>
</gene>
<proteinExistence type="predicted"/>
<evidence type="ECO:0000313" key="1">
    <source>
        <dbReference type="EMBL" id="PNT27549.1"/>
    </source>
</evidence>
<dbReference type="InParanoid" id="A0A2K1ZQJ2"/>
<accession>A0A2K1ZQJ2</accession>
<keyword evidence="2" id="KW-1185">Reference proteome</keyword>
<sequence length="164" mass="17885">MCLEFGSQVRPKSIGSYSRIQNCWVLLGNRTQSFWVLLGAEPNADRSRCQQDPSLLGPAEVGPKAIGSAGQLNPKLLGAAWAAESDLIAKLRSGTAITPNTFGSGYRARMGPTEAEPKAILRRAGGRTQRYWVLLDSQVQSYEVLLGNRTKAIGFRWGHDPTLN</sequence>
<dbReference type="AlphaFoldDB" id="A0A2K1ZQJ2"/>
<protein>
    <submittedName>
        <fullName evidence="1">Uncharacterized protein</fullName>
    </submittedName>
</protein>